<feature type="domain" description="ABC-type uncharacterised transport system" evidence="2">
    <location>
        <begin position="188"/>
        <end position="492"/>
    </location>
</feature>
<dbReference type="Pfam" id="PF09822">
    <property type="entry name" value="ABC_transp_aux"/>
    <property type="match status" value="1"/>
</dbReference>
<keyword evidence="1" id="KW-0472">Membrane</keyword>
<evidence type="ECO:0000259" key="2">
    <source>
        <dbReference type="Pfam" id="PF09822"/>
    </source>
</evidence>
<evidence type="ECO:0000256" key="1">
    <source>
        <dbReference type="SAM" id="Phobius"/>
    </source>
</evidence>
<proteinExistence type="predicted"/>
<gene>
    <name evidence="4" type="ORF">SAMN05660413_03273</name>
</gene>
<dbReference type="STRING" id="287099.SAMN05660413_03273"/>
<reference evidence="4 5" key="1">
    <citation type="submission" date="2016-10" db="EMBL/GenBank/DDBJ databases">
        <authorList>
            <person name="de Groot N.N."/>
        </authorList>
    </citation>
    <scope>NUCLEOTIDE SEQUENCE [LARGE SCALE GENOMIC DNA]</scope>
    <source>
        <strain evidence="4 5">DSM 17794</strain>
    </source>
</reference>
<dbReference type="InterPro" id="IPR019196">
    <property type="entry name" value="ABC_transp_unknown"/>
</dbReference>
<feature type="transmembrane region" description="Helical" evidence="1">
    <location>
        <begin position="529"/>
        <end position="549"/>
    </location>
</feature>
<dbReference type="Proteomes" id="UP000199153">
    <property type="component" value="Unassembled WGS sequence"/>
</dbReference>
<dbReference type="InterPro" id="IPR019863">
    <property type="entry name" value="Motility-assoc_ABC-rel_GldG"/>
</dbReference>
<keyword evidence="1" id="KW-0812">Transmembrane</keyword>
<dbReference type="NCBIfam" id="TIGR03521">
    <property type="entry name" value="GldG"/>
    <property type="match status" value="1"/>
</dbReference>
<dbReference type="RefSeq" id="WP_093411536.1">
    <property type="nucleotide sequence ID" value="NZ_FOVL01000033.1"/>
</dbReference>
<evidence type="ECO:0000259" key="3">
    <source>
        <dbReference type="Pfam" id="PF23357"/>
    </source>
</evidence>
<dbReference type="OrthoDB" id="9777219at2"/>
<protein>
    <submittedName>
        <fullName evidence="4">Protein involved in gliding motility GldG</fullName>
    </submittedName>
</protein>
<organism evidence="4 5">
    <name type="scientific">Salegentibacter flavus</name>
    <dbReference type="NCBI Taxonomy" id="287099"/>
    <lineage>
        <taxon>Bacteria</taxon>
        <taxon>Pseudomonadati</taxon>
        <taxon>Bacteroidota</taxon>
        <taxon>Flavobacteriia</taxon>
        <taxon>Flavobacteriales</taxon>
        <taxon>Flavobacteriaceae</taxon>
        <taxon>Salegentibacter</taxon>
    </lineage>
</organism>
<evidence type="ECO:0000313" key="4">
    <source>
        <dbReference type="EMBL" id="SFN96797.1"/>
    </source>
</evidence>
<sequence>MKHSNTYKSLVILVLAIAVVNWLASEFFTRWDLTEDNRYTLSPAALDIINDVEEPVIIDVFLEGQFPAQFRRLRNETRQMLEEFAAYNHNIKFNFTDPLEEEGDAEAIATEFYEMGMTPARISVQESGKSSEELIFPWALANYGDKSVKIPLLKSQLGVSDEELVTNSVQQLEYAFADGLSKLIYPRKKKIAVMRGNGELPDARIADFIRSLQDYYLLAPFTLDSAAVNPEKTLEDLKKYDLIIEAKPTEAFSEDEKYILDQYTMQGGKSIWLTESVAMETDSLLNPSGTALAYPRDLNLGDMFFSYGVRINPVLINDIYSAPIILASGSGNNTRFNPYPWFYSPLSASPNDHPIISNIEAVKFEYANQIDTLKNQVKKTILLSSSPQSKVEGTPMEISLNMVGKEPNLASYNAGEQPLAVLLEGEFTSAYKNRIKPFKVDSDLEGSKETKMLVIADGDVIKNELQRGEPLELGFERYTGNTYGNKEFLMNAVNYMLDDTGLIDIRTKEINIAFLDQEKASTEREKWQVINLAVPLILLTIFGFAFNFFRKRKYVK</sequence>
<feature type="domain" description="DUF7088" evidence="3">
    <location>
        <begin position="35"/>
        <end position="141"/>
    </location>
</feature>
<keyword evidence="1" id="KW-1133">Transmembrane helix</keyword>
<dbReference type="Pfam" id="PF23357">
    <property type="entry name" value="DUF7088"/>
    <property type="match status" value="1"/>
</dbReference>
<dbReference type="AlphaFoldDB" id="A0A1I5DCG2"/>
<name>A0A1I5DCG2_9FLAO</name>
<dbReference type="EMBL" id="FOVL01000033">
    <property type="protein sequence ID" value="SFN96797.1"/>
    <property type="molecule type" value="Genomic_DNA"/>
</dbReference>
<accession>A0A1I5DCG2</accession>
<keyword evidence="5" id="KW-1185">Reference proteome</keyword>
<dbReference type="InterPro" id="IPR055396">
    <property type="entry name" value="DUF7088"/>
</dbReference>
<evidence type="ECO:0000313" key="5">
    <source>
        <dbReference type="Proteomes" id="UP000199153"/>
    </source>
</evidence>